<dbReference type="EMBL" id="JAVHJL010000005">
    <property type="protein sequence ID" value="KAK6503449.1"/>
    <property type="molecule type" value="Genomic_DNA"/>
</dbReference>
<dbReference type="AlphaFoldDB" id="A0AAV9W782"/>
<protein>
    <submittedName>
        <fullName evidence="2">Uncharacterized protein</fullName>
    </submittedName>
</protein>
<reference evidence="2 3" key="1">
    <citation type="submission" date="2023-08" db="EMBL/GenBank/DDBJ databases">
        <authorList>
            <person name="Palmer J.M."/>
        </authorList>
    </citation>
    <scope>NUCLEOTIDE SEQUENCE [LARGE SCALE GENOMIC DNA]</scope>
    <source>
        <strain evidence="2 3">TWF481</strain>
    </source>
</reference>
<comment type="caution">
    <text evidence="2">The sequence shown here is derived from an EMBL/GenBank/DDBJ whole genome shotgun (WGS) entry which is preliminary data.</text>
</comment>
<gene>
    <name evidence="2" type="ORF">TWF481_008466</name>
</gene>
<evidence type="ECO:0000256" key="1">
    <source>
        <dbReference type="SAM" id="MobiDB-lite"/>
    </source>
</evidence>
<proteinExistence type="predicted"/>
<sequence length="179" mass="20695">MNNDYTRTEPDIDAYCEELKTFVNPNTPAWEIRKLLGLPKLENPSNVGFNIKWNKVRVAVRKVFTKYDLDALEDVEVQIQLAHKIENVALLKKYTNEPRKYTEWFRQQYIRNEYRSNTAKEKRRRDSAQSADVENGQEEGSAVSGTNTPPEGTAGGENAEKSTERRGRGYWDVVYIDDS</sequence>
<feature type="compositionally biased region" description="Basic and acidic residues" evidence="1">
    <location>
        <begin position="116"/>
        <end position="127"/>
    </location>
</feature>
<accession>A0AAV9W782</accession>
<feature type="region of interest" description="Disordered" evidence="1">
    <location>
        <begin position="116"/>
        <end position="166"/>
    </location>
</feature>
<organism evidence="2 3">
    <name type="scientific">Arthrobotrys musiformis</name>
    <dbReference type="NCBI Taxonomy" id="47236"/>
    <lineage>
        <taxon>Eukaryota</taxon>
        <taxon>Fungi</taxon>
        <taxon>Dikarya</taxon>
        <taxon>Ascomycota</taxon>
        <taxon>Pezizomycotina</taxon>
        <taxon>Orbiliomycetes</taxon>
        <taxon>Orbiliales</taxon>
        <taxon>Orbiliaceae</taxon>
        <taxon>Arthrobotrys</taxon>
    </lineage>
</organism>
<dbReference type="Proteomes" id="UP001370758">
    <property type="component" value="Unassembled WGS sequence"/>
</dbReference>
<evidence type="ECO:0000313" key="2">
    <source>
        <dbReference type="EMBL" id="KAK6503449.1"/>
    </source>
</evidence>
<name>A0AAV9W782_9PEZI</name>
<keyword evidence="3" id="KW-1185">Reference proteome</keyword>
<evidence type="ECO:0000313" key="3">
    <source>
        <dbReference type="Proteomes" id="UP001370758"/>
    </source>
</evidence>